<sequence>MSKSTPSNGPRQINLVNSKRLQALRSGSTAAESGPSNRNGSTPPLAGPDAASARLQLEVRRCLAEILRQLPPGKQRSLFKIRYGVYPEQLESLAPNEAARILGLPVGQRR</sequence>
<organism evidence="2 3">
    <name type="scientific">Methylomonas koyamae</name>
    <dbReference type="NCBI Taxonomy" id="702114"/>
    <lineage>
        <taxon>Bacteria</taxon>
        <taxon>Pseudomonadati</taxon>
        <taxon>Pseudomonadota</taxon>
        <taxon>Gammaproteobacteria</taxon>
        <taxon>Methylococcales</taxon>
        <taxon>Methylococcaceae</taxon>
        <taxon>Methylomonas</taxon>
    </lineage>
</organism>
<evidence type="ECO:0000313" key="2">
    <source>
        <dbReference type="EMBL" id="OAI23866.1"/>
    </source>
</evidence>
<dbReference type="EMBL" id="LUUK01000053">
    <property type="protein sequence ID" value="OAI23866.1"/>
    <property type="molecule type" value="Genomic_DNA"/>
</dbReference>
<evidence type="ECO:0000256" key="1">
    <source>
        <dbReference type="SAM" id="MobiDB-lite"/>
    </source>
</evidence>
<feature type="region of interest" description="Disordered" evidence="1">
    <location>
        <begin position="24"/>
        <end position="51"/>
    </location>
</feature>
<dbReference type="OrthoDB" id="5573933at2"/>
<evidence type="ECO:0000313" key="3">
    <source>
        <dbReference type="Proteomes" id="UP000077628"/>
    </source>
</evidence>
<dbReference type="RefSeq" id="WP_064025647.1">
    <property type="nucleotide sequence ID" value="NZ_LUUK01000053.1"/>
</dbReference>
<accession>A0A177P0P2</accession>
<dbReference type="Proteomes" id="UP000077628">
    <property type="component" value="Unassembled WGS sequence"/>
</dbReference>
<name>A0A177P0P2_9GAMM</name>
<feature type="compositionally biased region" description="Polar residues" evidence="1">
    <location>
        <begin position="24"/>
        <end position="42"/>
    </location>
</feature>
<reference evidence="3" key="1">
    <citation type="submission" date="2016-03" db="EMBL/GenBank/DDBJ databases">
        <authorList>
            <person name="Heylen K."/>
            <person name="De Vos P."/>
            <person name="Vekeman B."/>
        </authorList>
    </citation>
    <scope>NUCLEOTIDE SEQUENCE [LARGE SCALE GENOMIC DNA]</scope>
    <source>
        <strain evidence="3">R-45383</strain>
    </source>
</reference>
<keyword evidence="3" id="KW-1185">Reference proteome</keyword>
<gene>
    <name evidence="2" type="ORF">A1355_21115</name>
</gene>
<protein>
    <submittedName>
        <fullName evidence="2">Uncharacterized protein</fullName>
    </submittedName>
</protein>
<proteinExistence type="predicted"/>
<dbReference type="STRING" id="702114.A1355_21115"/>
<dbReference type="AlphaFoldDB" id="A0A177P0P2"/>
<comment type="caution">
    <text evidence="2">The sequence shown here is derived from an EMBL/GenBank/DDBJ whole genome shotgun (WGS) entry which is preliminary data.</text>
</comment>